<evidence type="ECO:0000313" key="1">
    <source>
        <dbReference type="EMBL" id="CBH46795.1"/>
    </source>
</evidence>
<name>A0A3S5Y2N5_RHOH1</name>
<evidence type="ECO:0008006" key="3">
    <source>
        <dbReference type="Google" id="ProtNLM"/>
    </source>
</evidence>
<dbReference type="KEGG" id="req:REQ_06780"/>
<reference evidence="1" key="1">
    <citation type="journal article" date="2010" name="PLoS Genet.">
        <title>The genome of a pathogenic rhodococcus: cooptive virulence underpinned by key gene acquisitions.</title>
        <authorList>
            <person name="Letek M."/>
            <person name="Gonzalez P."/>
            <person name="Macarthur I."/>
            <person name="Rodriguez H."/>
            <person name="Freeman T.C."/>
            <person name="Valero-Rello A."/>
            <person name="Blanco M."/>
            <person name="Buckley T."/>
            <person name="Cherevach I."/>
            <person name="Fahey R."/>
            <person name="Hapeshi A."/>
            <person name="Holdstock J."/>
            <person name="Leadon D."/>
            <person name="Navas J."/>
            <person name="Ocampo A."/>
            <person name="Quail M.A."/>
            <person name="Sanders M."/>
            <person name="Scortti M.M."/>
            <person name="Prescott J.F."/>
            <person name="Fogarty U."/>
            <person name="Meijer W.G."/>
            <person name="Parkhill J."/>
            <person name="Bentley S.D."/>
            <person name="Vazquez-Boland J.A."/>
        </authorList>
    </citation>
    <scope>NUCLEOTIDE SEQUENCE [LARGE SCALE GENOMIC DNA]</scope>
    <source>
        <strain evidence="1 2">103S</strain>
    </source>
</reference>
<evidence type="ECO:0000313" key="2">
    <source>
        <dbReference type="Proteomes" id="UP000006892"/>
    </source>
</evidence>
<sequence length="117" mass="12762">MKMTSTWAKAPSYADSPARVEAVRAQTAVDQHNYLEQGLQEVQCRACGTCVLVQKNSFKHTSIQWQGNPAEVCPEFTAAGGRAGSRQTCPRLLSSIQHAVMEGILEVPEERRTDSAG</sequence>
<accession>A0A3S5Y2N5</accession>
<organism evidence="1">
    <name type="scientific">Rhodococcus hoagii (strain 103S)</name>
    <name type="common">Rhodococcus equi</name>
    <dbReference type="NCBI Taxonomy" id="685727"/>
    <lineage>
        <taxon>Bacteria</taxon>
        <taxon>Bacillati</taxon>
        <taxon>Actinomycetota</taxon>
        <taxon>Actinomycetes</taxon>
        <taxon>Mycobacteriales</taxon>
        <taxon>Nocardiaceae</taxon>
        <taxon>Prescottella</taxon>
    </lineage>
</organism>
<protein>
    <recommendedName>
        <fullName evidence="3">Ferredoxin</fullName>
    </recommendedName>
</protein>
<proteinExistence type="predicted"/>
<dbReference type="EMBL" id="FN563149">
    <property type="protein sequence ID" value="CBH46795.1"/>
    <property type="molecule type" value="Genomic_DNA"/>
</dbReference>
<dbReference type="Proteomes" id="UP001154400">
    <property type="component" value="Chromosome"/>
</dbReference>
<gene>
    <name evidence="1" type="ordered locus">REQ_06780</name>
</gene>
<dbReference type="RefSeq" id="WP_005515611.1">
    <property type="nucleotide sequence ID" value="NC_014659.1"/>
</dbReference>
<dbReference type="AlphaFoldDB" id="A0A3S5Y2N5"/>
<dbReference type="GeneID" id="57576238"/>